<dbReference type="Proteomes" id="UP000193862">
    <property type="component" value="Unassembled WGS sequence"/>
</dbReference>
<dbReference type="GO" id="GO:0005524">
    <property type="term" value="F:ATP binding"/>
    <property type="evidence" value="ECO:0007669"/>
    <property type="project" value="InterPro"/>
</dbReference>
<dbReference type="GO" id="GO:0046872">
    <property type="term" value="F:metal ion binding"/>
    <property type="evidence" value="ECO:0007669"/>
    <property type="project" value="UniProtKB-KW"/>
</dbReference>
<keyword evidence="4" id="KW-0862">Zinc</keyword>
<dbReference type="EC" id="6.1.1.7" evidence="6"/>
<dbReference type="Gene3D" id="3.30.980.10">
    <property type="entry name" value="Threonyl-trna Synthetase, Chain A, domain 2"/>
    <property type="match status" value="1"/>
</dbReference>
<dbReference type="GO" id="GO:0004813">
    <property type="term" value="F:alanine-tRNA ligase activity"/>
    <property type="evidence" value="ECO:0007669"/>
    <property type="project" value="UniProtKB-EC"/>
</dbReference>
<dbReference type="SUPFAM" id="SSF50447">
    <property type="entry name" value="Translation proteins"/>
    <property type="match status" value="1"/>
</dbReference>
<keyword evidence="7" id="KW-1185">Reference proteome</keyword>
<dbReference type="InterPro" id="IPR009000">
    <property type="entry name" value="Transl_B-barrel_sf"/>
</dbReference>
<dbReference type="PANTHER" id="PTHR43462:SF1">
    <property type="entry name" value="ALANYL-TRNA EDITING PROTEIN AARSD1"/>
    <property type="match status" value="1"/>
</dbReference>
<dbReference type="InterPro" id="IPR018163">
    <property type="entry name" value="Thr/Ala-tRNA-synth_IIc_edit"/>
</dbReference>
<dbReference type="InterPro" id="IPR012947">
    <property type="entry name" value="tRNA_SAD"/>
</dbReference>
<sequence>MSSPRVPEPLASVALFREDPYMQDAPAQVLRITEEGGVVLDRTIFYPSGGGQPGDSGRIEWTSTTSGNGTSGRVSIATAVKGEGGEIVLVPAEPVSLPPEGTRLTQHLDWQRRHRHMRVHTALHLLSVVIPLPVSGGAIGAEKGRLDFDMPDAQIDRDGIEAALNALIECDLKVSDSWISDDELRADPSIVKTMSVMPPLGQGRVRLVRIGAGETQVDLQPCGGTHVARTAEIGRVTLGKIEKKGRQNRRFTIHLDL</sequence>
<evidence type="ECO:0000313" key="6">
    <source>
        <dbReference type="EMBL" id="SLN46780.1"/>
    </source>
</evidence>
<keyword evidence="6" id="KW-0436">Ligase</keyword>
<dbReference type="Gene3D" id="2.40.30.130">
    <property type="match status" value="1"/>
</dbReference>
<comment type="subcellular location">
    <subcellularLocation>
        <location evidence="2">Cytoplasm</location>
    </subcellularLocation>
</comment>
<protein>
    <submittedName>
        <fullName evidence="6">Alanine--tRNA ligase</fullName>
        <ecNumber evidence="6">6.1.1.7</ecNumber>
    </submittedName>
</protein>
<dbReference type="GO" id="GO:0006419">
    <property type="term" value="P:alanyl-tRNA aminoacylation"/>
    <property type="evidence" value="ECO:0007669"/>
    <property type="project" value="InterPro"/>
</dbReference>
<evidence type="ECO:0000256" key="2">
    <source>
        <dbReference type="ARBA" id="ARBA00004496"/>
    </source>
</evidence>
<dbReference type="InterPro" id="IPR018165">
    <property type="entry name" value="Ala-tRNA-synth_IIc_core"/>
</dbReference>
<dbReference type="EMBL" id="FWFS01000006">
    <property type="protein sequence ID" value="SLN46780.1"/>
    <property type="molecule type" value="Genomic_DNA"/>
</dbReference>
<dbReference type="GO" id="GO:0005737">
    <property type="term" value="C:cytoplasm"/>
    <property type="evidence" value="ECO:0007669"/>
    <property type="project" value="UniProtKB-SubCell"/>
</dbReference>
<evidence type="ECO:0000256" key="1">
    <source>
        <dbReference type="ARBA" id="ARBA00001947"/>
    </source>
</evidence>
<dbReference type="Pfam" id="PF07973">
    <property type="entry name" value="tRNA_SAD"/>
    <property type="match status" value="1"/>
</dbReference>
<feature type="domain" description="Alanyl-transfer RNA synthetases family profile" evidence="5">
    <location>
        <begin position="13"/>
        <end position="251"/>
    </location>
</feature>
<evidence type="ECO:0000256" key="4">
    <source>
        <dbReference type="ARBA" id="ARBA00022833"/>
    </source>
</evidence>
<organism evidence="6 7">
    <name type="scientific">Aquimixticola soesokkakensis</name>
    <dbReference type="NCBI Taxonomy" id="1519096"/>
    <lineage>
        <taxon>Bacteria</taxon>
        <taxon>Pseudomonadati</taxon>
        <taxon>Pseudomonadota</taxon>
        <taxon>Alphaproteobacteria</taxon>
        <taxon>Rhodobacterales</taxon>
        <taxon>Paracoccaceae</taxon>
        <taxon>Aquimixticola</taxon>
    </lineage>
</organism>
<comment type="cofactor">
    <cofactor evidence="1">
        <name>Zn(2+)</name>
        <dbReference type="ChEBI" id="CHEBI:29105"/>
    </cofactor>
</comment>
<proteinExistence type="predicted"/>
<gene>
    <name evidence="6" type="primary">alaS_2</name>
    <name evidence="6" type="ORF">AQS8620_01945</name>
</gene>
<name>A0A1Y5SWQ7_9RHOB</name>
<keyword evidence="3" id="KW-0479">Metal-binding</keyword>
<dbReference type="PROSITE" id="PS50860">
    <property type="entry name" value="AA_TRNA_LIGASE_II_ALA"/>
    <property type="match status" value="1"/>
</dbReference>
<dbReference type="GO" id="GO:0003676">
    <property type="term" value="F:nucleic acid binding"/>
    <property type="evidence" value="ECO:0007669"/>
    <property type="project" value="InterPro"/>
</dbReference>
<accession>A0A1Y5SWQ7</accession>
<reference evidence="6 7" key="1">
    <citation type="submission" date="2017-03" db="EMBL/GenBank/DDBJ databases">
        <authorList>
            <person name="Afonso C.L."/>
            <person name="Miller P.J."/>
            <person name="Scott M.A."/>
            <person name="Spackman E."/>
            <person name="Goraichik I."/>
            <person name="Dimitrov K.M."/>
            <person name="Suarez D.L."/>
            <person name="Swayne D.E."/>
        </authorList>
    </citation>
    <scope>NUCLEOTIDE SEQUENCE [LARGE SCALE GENOMIC DNA]</scope>
    <source>
        <strain evidence="6 7">CECT 8620</strain>
    </source>
</reference>
<evidence type="ECO:0000313" key="7">
    <source>
        <dbReference type="Proteomes" id="UP000193862"/>
    </source>
</evidence>
<dbReference type="SUPFAM" id="SSF55186">
    <property type="entry name" value="ThrRS/AlaRS common domain"/>
    <property type="match status" value="1"/>
</dbReference>
<dbReference type="PANTHER" id="PTHR43462">
    <property type="entry name" value="ALANYL-TRNA EDITING PROTEIN"/>
    <property type="match status" value="1"/>
</dbReference>
<dbReference type="AlphaFoldDB" id="A0A1Y5SWQ7"/>
<evidence type="ECO:0000256" key="3">
    <source>
        <dbReference type="ARBA" id="ARBA00022723"/>
    </source>
</evidence>
<evidence type="ECO:0000259" key="5">
    <source>
        <dbReference type="PROSITE" id="PS50860"/>
    </source>
</evidence>
<dbReference type="SMART" id="SM00863">
    <property type="entry name" value="tRNA_SAD"/>
    <property type="match status" value="1"/>
</dbReference>
<dbReference type="InterPro" id="IPR051335">
    <property type="entry name" value="Alanyl-tRNA_Editing_Enzymes"/>
</dbReference>
<dbReference type="GO" id="GO:0002161">
    <property type="term" value="F:aminoacyl-tRNA deacylase activity"/>
    <property type="evidence" value="ECO:0007669"/>
    <property type="project" value="UniProtKB-ARBA"/>
</dbReference>